<evidence type="ECO:0000313" key="7">
    <source>
        <dbReference type="Proteomes" id="UP000705867"/>
    </source>
</evidence>
<evidence type="ECO:0000259" key="5">
    <source>
        <dbReference type="Pfam" id="PF02662"/>
    </source>
</evidence>
<keyword evidence="3" id="KW-0408">Iron</keyword>
<accession>A0A953JF33</accession>
<reference evidence="6" key="2">
    <citation type="submission" date="2021-08" db="EMBL/GenBank/DDBJ databases">
        <authorList>
            <person name="Dalcin Martins P."/>
        </authorList>
    </citation>
    <scope>NUCLEOTIDE SEQUENCE</scope>
    <source>
        <strain evidence="6">MAG_39</strain>
    </source>
</reference>
<name>A0A953JF33_9BACT</name>
<evidence type="ECO:0000256" key="1">
    <source>
        <dbReference type="ARBA" id="ARBA00022723"/>
    </source>
</evidence>
<feature type="domain" description="F420-non-reducing hydrogenase iron-sulfur subunit D" evidence="5">
    <location>
        <begin position="2"/>
        <end position="63"/>
    </location>
</feature>
<dbReference type="GO" id="GO:0046872">
    <property type="term" value="F:metal ion binding"/>
    <property type="evidence" value="ECO:0007669"/>
    <property type="project" value="UniProtKB-KW"/>
</dbReference>
<dbReference type="EMBL" id="JAIOIV010000114">
    <property type="protein sequence ID" value="MBZ0157450.1"/>
    <property type="molecule type" value="Genomic_DNA"/>
</dbReference>
<comment type="caution">
    <text evidence="6">The sequence shown here is derived from an EMBL/GenBank/DDBJ whole genome shotgun (WGS) entry which is preliminary data.</text>
</comment>
<dbReference type="InterPro" id="IPR003813">
    <property type="entry name" value="MvhD/FlpD"/>
</dbReference>
<evidence type="ECO:0000256" key="3">
    <source>
        <dbReference type="ARBA" id="ARBA00023004"/>
    </source>
</evidence>
<evidence type="ECO:0000313" key="6">
    <source>
        <dbReference type="EMBL" id="MBZ0157450.1"/>
    </source>
</evidence>
<proteinExistence type="predicted"/>
<evidence type="ECO:0000256" key="2">
    <source>
        <dbReference type="ARBA" id="ARBA00023002"/>
    </source>
</evidence>
<dbReference type="AlphaFoldDB" id="A0A953JF33"/>
<organism evidence="6 7">
    <name type="scientific">Candidatus Nitrobium versatile</name>
    <dbReference type="NCBI Taxonomy" id="2884831"/>
    <lineage>
        <taxon>Bacteria</taxon>
        <taxon>Pseudomonadati</taxon>
        <taxon>Nitrospirota</taxon>
        <taxon>Nitrospiria</taxon>
        <taxon>Nitrospirales</taxon>
        <taxon>Nitrospiraceae</taxon>
        <taxon>Candidatus Nitrobium</taxon>
    </lineage>
</organism>
<keyword evidence="4" id="KW-0411">Iron-sulfur</keyword>
<dbReference type="Pfam" id="PF02662">
    <property type="entry name" value="FlpD"/>
    <property type="match status" value="1"/>
</dbReference>
<keyword evidence="2" id="KW-0560">Oxidoreductase</keyword>
<evidence type="ECO:0000256" key="4">
    <source>
        <dbReference type="ARBA" id="ARBA00023014"/>
    </source>
</evidence>
<protein>
    <submittedName>
        <fullName evidence="6">Hydrogenase iron-sulfur subunit</fullName>
    </submittedName>
</protein>
<sequence>MKGQCHYLEGNSFAARRIQYIKKLLSKVGIDPARLEMFNLSAAMGPRWAEICTQFTEKIQALGPSPMRVAVCKSDGTKRSEQR</sequence>
<dbReference type="GO" id="GO:0016491">
    <property type="term" value="F:oxidoreductase activity"/>
    <property type="evidence" value="ECO:0007669"/>
    <property type="project" value="UniProtKB-KW"/>
</dbReference>
<dbReference type="GO" id="GO:0051536">
    <property type="term" value="F:iron-sulfur cluster binding"/>
    <property type="evidence" value="ECO:0007669"/>
    <property type="project" value="UniProtKB-KW"/>
</dbReference>
<keyword evidence="1" id="KW-0479">Metal-binding</keyword>
<gene>
    <name evidence="6" type="ORF">K8I29_14730</name>
</gene>
<dbReference type="Proteomes" id="UP000705867">
    <property type="component" value="Unassembled WGS sequence"/>
</dbReference>
<reference evidence="6" key="1">
    <citation type="journal article" date="2021" name="bioRxiv">
        <title>Unraveling nitrogen, sulfur and carbon metabolic pathways and microbial community transcriptional responses to substrate deprivation and toxicity stresses in a bioreactor mimicking anoxic brackish coastal sediment conditions.</title>
        <authorList>
            <person name="Martins P.D."/>
            <person name="Echeveste M.J."/>
            <person name="Arshad A."/>
            <person name="Kurth J."/>
            <person name="Ouboter H."/>
            <person name="Jetten M.S.M."/>
            <person name="Welte C.U."/>
        </authorList>
    </citation>
    <scope>NUCLEOTIDE SEQUENCE</scope>
    <source>
        <strain evidence="6">MAG_39</strain>
    </source>
</reference>